<keyword evidence="2" id="KW-1185">Reference proteome</keyword>
<proteinExistence type="predicted"/>
<evidence type="ECO:0000313" key="1">
    <source>
        <dbReference type="EMBL" id="EET42600.1"/>
    </source>
</evidence>
<name>C6MAR8_NEISI</name>
<evidence type="ECO:0000313" key="2">
    <source>
        <dbReference type="Proteomes" id="UP000005365"/>
    </source>
</evidence>
<gene>
    <name evidence="1" type="ORF">NEISICOT_03650</name>
</gene>
<protein>
    <submittedName>
        <fullName evidence="1">Uncharacterized protein</fullName>
    </submittedName>
</protein>
<organism evidence="1 2">
    <name type="scientific">Neisseria sicca ATCC 29256</name>
    <dbReference type="NCBI Taxonomy" id="547045"/>
    <lineage>
        <taxon>Bacteria</taxon>
        <taxon>Pseudomonadati</taxon>
        <taxon>Pseudomonadota</taxon>
        <taxon>Betaproteobacteria</taxon>
        <taxon>Neisseriales</taxon>
        <taxon>Neisseriaceae</taxon>
        <taxon>Neisseria</taxon>
    </lineage>
</organism>
<accession>C6MAR8</accession>
<dbReference type="EMBL" id="ACKO02000045">
    <property type="protein sequence ID" value="EET42600.1"/>
    <property type="molecule type" value="Genomic_DNA"/>
</dbReference>
<comment type="caution">
    <text evidence="1">The sequence shown here is derived from an EMBL/GenBank/DDBJ whole genome shotgun (WGS) entry which is preliminary data.</text>
</comment>
<reference evidence="1" key="1">
    <citation type="submission" date="2009-07" db="EMBL/GenBank/DDBJ databases">
        <authorList>
            <person name="Weinstock G."/>
            <person name="Sodergren E."/>
            <person name="Clifton S."/>
            <person name="Fulton L."/>
            <person name="Fulton B."/>
            <person name="Courtney L."/>
            <person name="Fronick C."/>
            <person name="Harrison M."/>
            <person name="Strong C."/>
            <person name="Farmer C."/>
            <person name="Delahaunty K."/>
            <person name="Markovic C."/>
            <person name="Hall O."/>
            <person name="Minx P."/>
            <person name="Tomlinson C."/>
            <person name="Mitreva M."/>
            <person name="Nelson J."/>
            <person name="Hou S."/>
            <person name="Wollam A."/>
            <person name="Pepin K.H."/>
            <person name="Johnson M."/>
            <person name="Bhonagiri V."/>
            <person name="Nash W.E."/>
            <person name="Warren W."/>
            <person name="Chinwalla A."/>
            <person name="Mardis E.R."/>
            <person name="Wilson R.K."/>
        </authorList>
    </citation>
    <scope>NUCLEOTIDE SEQUENCE [LARGE SCALE GENOMIC DNA]</scope>
    <source>
        <strain evidence="1">ATCC 29256</strain>
    </source>
</reference>
<dbReference type="AlphaFoldDB" id="C6MAR8"/>
<sequence>MHWTTLFNRFAALGRLKSLGFDKDENLFAAQLRQDGFQLFGAFAGQPVFIRLLHIFDGKRDGDFGFLLCAEIGAFCGGWAIYAATPCPTAA</sequence>
<dbReference type="Proteomes" id="UP000005365">
    <property type="component" value="Unassembled WGS sequence"/>
</dbReference>